<organism evidence="2 3">
    <name type="scientific">Flavobacterium urocaniciphilum</name>
    <dbReference type="NCBI Taxonomy" id="1299341"/>
    <lineage>
        <taxon>Bacteria</taxon>
        <taxon>Pseudomonadati</taxon>
        <taxon>Bacteroidota</taxon>
        <taxon>Flavobacteriia</taxon>
        <taxon>Flavobacteriales</taxon>
        <taxon>Flavobacteriaceae</taxon>
        <taxon>Flavobacterium</taxon>
    </lineage>
</organism>
<evidence type="ECO:0000313" key="2">
    <source>
        <dbReference type="EMBL" id="SEP59263.1"/>
    </source>
</evidence>
<dbReference type="OrthoDB" id="1272076at2"/>
<dbReference type="EMBL" id="FOEI01000001">
    <property type="protein sequence ID" value="SEP59263.1"/>
    <property type="molecule type" value="Genomic_DNA"/>
</dbReference>
<dbReference type="RefSeq" id="WP_091464649.1">
    <property type="nucleotide sequence ID" value="NZ_FOEI01000001.1"/>
</dbReference>
<gene>
    <name evidence="2" type="ORF">SAMN05444005_101482</name>
</gene>
<keyword evidence="1" id="KW-0732">Signal</keyword>
<evidence type="ECO:0000256" key="1">
    <source>
        <dbReference type="SAM" id="SignalP"/>
    </source>
</evidence>
<keyword evidence="3" id="KW-1185">Reference proteome</keyword>
<feature type="chain" id="PRO_5011599870" evidence="1">
    <location>
        <begin position="20"/>
        <end position="138"/>
    </location>
</feature>
<accession>A0A1H8Z4I6</accession>
<dbReference type="STRING" id="1299341.SAMN05444005_101482"/>
<dbReference type="AlphaFoldDB" id="A0A1H8Z4I6"/>
<name>A0A1H8Z4I6_9FLAO</name>
<reference evidence="2 3" key="1">
    <citation type="submission" date="2016-10" db="EMBL/GenBank/DDBJ databases">
        <authorList>
            <person name="de Groot N.N."/>
        </authorList>
    </citation>
    <scope>NUCLEOTIDE SEQUENCE [LARGE SCALE GENOMIC DNA]</scope>
    <source>
        <strain evidence="2 3">DSM 27078</strain>
    </source>
</reference>
<proteinExistence type="predicted"/>
<evidence type="ECO:0000313" key="3">
    <source>
        <dbReference type="Proteomes" id="UP000198648"/>
    </source>
</evidence>
<protein>
    <submittedName>
        <fullName evidence="2">Uncharacterized protein</fullName>
    </submittedName>
</protein>
<feature type="signal peptide" evidence="1">
    <location>
        <begin position="1"/>
        <end position="19"/>
    </location>
</feature>
<dbReference type="Proteomes" id="UP000198648">
    <property type="component" value="Unassembled WGS sequence"/>
</dbReference>
<sequence length="138" mass="16204">MKKLVAILFFVFFCQLGFSQTYEFKTTGYSVSLKNPNNEQWTKWSKTQPTEILITLDRNKHRFVIYSEIIQLFNIYKYEDKVENAEGTSNKYLCVDNQGVETVITIISPKDAGPNKQIYITNEEMIIEYDIVYMGEKK</sequence>